<dbReference type="PROSITE" id="PS52016">
    <property type="entry name" value="TONB_DEPENDENT_REC_3"/>
    <property type="match status" value="1"/>
</dbReference>
<reference evidence="14 15" key="1">
    <citation type="submission" date="2019-07" db="EMBL/GenBank/DDBJ databases">
        <title>Whole genome shotgun sequence of Adhaeribacter aerolatus NBRC 106133.</title>
        <authorList>
            <person name="Hosoyama A."/>
            <person name="Uohara A."/>
            <person name="Ohji S."/>
            <person name="Ichikawa N."/>
        </authorList>
    </citation>
    <scope>NUCLEOTIDE SEQUENCE [LARGE SCALE GENOMIC DNA]</scope>
    <source>
        <strain evidence="14 15">NBRC 106133</strain>
    </source>
</reference>
<dbReference type="Pfam" id="PF07715">
    <property type="entry name" value="Plug"/>
    <property type="match status" value="1"/>
</dbReference>
<keyword evidence="6 11" id="KW-0798">TonB box</keyword>
<proteinExistence type="inferred from homology"/>
<dbReference type="PROSITE" id="PS01156">
    <property type="entry name" value="TONB_DEPENDENT_REC_2"/>
    <property type="match status" value="1"/>
</dbReference>
<dbReference type="Pfam" id="PF00593">
    <property type="entry name" value="TonB_dep_Rec_b-barrel"/>
    <property type="match status" value="1"/>
</dbReference>
<evidence type="ECO:0000256" key="3">
    <source>
        <dbReference type="ARBA" id="ARBA00022452"/>
    </source>
</evidence>
<comment type="caution">
    <text evidence="14">The sequence shown here is derived from an EMBL/GenBank/DDBJ whole genome shotgun (WGS) entry which is preliminary data.</text>
</comment>
<evidence type="ECO:0000256" key="5">
    <source>
        <dbReference type="ARBA" id="ARBA00022729"/>
    </source>
</evidence>
<evidence type="ECO:0000256" key="6">
    <source>
        <dbReference type="ARBA" id="ARBA00023077"/>
    </source>
</evidence>
<dbReference type="AlphaFoldDB" id="A0A512AZ25"/>
<dbReference type="InterPro" id="IPR000531">
    <property type="entry name" value="Beta-barrel_TonB"/>
</dbReference>
<dbReference type="GO" id="GO:0015344">
    <property type="term" value="F:siderophore uptake transmembrane transporter activity"/>
    <property type="evidence" value="ECO:0007669"/>
    <property type="project" value="TreeGrafter"/>
</dbReference>
<evidence type="ECO:0000256" key="4">
    <source>
        <dbReference type="ARBA" id="ARBA00022692"/>
    </source>
</evidence>
<comment type="subcellular location">
    <subcellularLocation>
        <location evidence="1 10">Cell outer membrane</location>
        <topology evidence="1 10">Multi-pass membrane protein</topology>
    </subcellularLocation>
</comment>
<dbReference type="SUPFAM" id="SSF49464">
    <property type="entry name" value="Carboxypeptidase regulatory domain-like"/>
    <property type="match status" value="1"/>
</dbReference>
<dbReference type="GO" id="GO:0044718">
    <property type="term" value="P:siderophore transmembrane transport"/>
    <property type="evidence" value="ECO:0007669"/>
    <property type="project" value="TreeGrafter"/>
</dbReference>
<dbReference type="Proteomes" id="UP000321532">
    <property type="component" value="Unassembled WGS sequence"/>
</dbReference>
<dbReference type="InterPro" id="IPR036942">
    <property type="entry name" value="Beta-barrel_TonB_sf"/>
</dbReference>
<evidence type="ECO:0000313" key="14">
    <source>
        <dbReference type="EMBL" id="GEO04975.1"/>
    </source>
</evidence>
<sequence>MNVQAQMVTVLDKTTRQPIAFVNLSSPDGGITIPTDTDGKADISAFKPVDKINFSLVGYRNLTLTYPVIESLKFTVALAQSSYSLDEVVISASKFDEKREEVPQQIQVLHTRDLTFISQPTTADVLVQSGNILVQKSQLGGGSPIIRGFEANKVLLVVDGVRMNNAIYRGGHLQNVITLDNAVLDRAEIVFGPGSVVYGSDALGGVMHFYTRSPILASADKNKSMQVNAFSRYATAANEKTIHADVNLGFRKIGLLTSFTFSDFSDLRQGKRHNKFDEPSGLRTFYVQRVNNQDSVFRNPKSNQLRPSGYRQYDLLQKIKYQPNTNTSHLLNIQYSTSSDIPRFDRLTLRRNGLPRFAEWYYGPQERLFGAYTLEKKSTGAFYDNARFIAAYQHLEESRIDRDLNNPLRNNRLEAVGVYSFNSDFEKDTGKNEFRYGVEGVHNTVQSRAYKLNINTGESNPLDTRYPDGGSAMTSVAAYITHAFEASPKLILHDGLRYSQVKLTANFIDKTFFPFPFDEVTQQNVALNGNMGLTFLTGNEWRLVGLVSSGFRAPNVDDLSKVFESVPGTVIVPNPNLKPEYTYNAELTVAKGFNQRVRLEGIGYYTWYRQAITTLPGAFNNETQINYNNQLSQVLTNVNAQKAYLYGFSGSLVADITTAVSITSNLNYTFGRIKTDSTDYPLDHIPPVFGRTAFNIKLKKFQGEFFAQYHGAKALRHYNLLGEDNVAFATATGMPAWYTLNLRTAYQVHQNIQLQAALENILDRHYRVFASSISAPGRNFSLTVRGNF</sequence>
<feature type="domain" description="TonB-dependent receptor plug" evidence="13">
    <location>
        <begin position="99"/>
        <end position="206"/>
    </location>
</feature>
<keyword evidence="15" id="KW-1185">Reference proteome</keyword>
<name>A0A512AZ25_9BACT</name>
<dbReference type="PANTHER" id="PTHR30069:SF29">
    <property type="entry name" value="HEMOGLOBIN AND HEMOGLOBIN-HAPTOGLOBIN-BINDING PROTEIN 1-RELATED"/>
    <property type="match status" value="1"/>
</dbReference>
<evidence type="ECO:0000256" key="11">
    <source>
        <dbReference type="RuleBase" id="RU003357"/>
    </source>
</evidence>
<dbReference type="InterPro" id="IPR037066">
    <property type="entry name" value="Plug_dom_sf"/>
</dbReference>
<keyword evidence="9 10" id="KW-0998">Cell outer membrane</keyword>
<gene>
    <name evidence="14" type="ORF">AAE02nite_26390</name>
</gene>
<evidence type="ECO:0000256" key="2">
    <source>
        <dbReference type="ARBA" id="ARBA00022448"/>
    </source>
</evidence>
<comment type="similarity">
    <text evidence="10 11">Belongs to the TonB-dependent receptor family.</text>
</comment>
<dbReference type="InterPro" id="IPR010917">
    <property type="entry name" value="TonB_rcpt_CS"/>
</dbReference>
<evidence type="ECO:0000313" key="15">
    <source>
        <dbReference type="Proteomes" id="UP000321532"/>
    </source>
</evidence>
<protein>
    <recommendedName>
        <fullName evidence="16">TonB-dependent receptor</fullName>
    </recommendedName>
</protein>
<keyword evidence="4 10" id="KW-0812">Transmembrane</keyword>
<feature type="domain" description="TonB-dependent receptor-like beta-barrel" evidence="12">
    <location>
        <begin position="329"/>
        <end position="761"/>
    </location>
</feature>
<organism evidence="14 15">
    <name type="scientific">Adhaeribacter aerolatus</name>
    <dbReference type="NCBI Taxonomy" id="670289"/>
    <lineage>
        <taxon>Bacteria</taxon>
        <taxon>Pseudomonadati</taxon>
        <taxon>Bacteroidota</taxon>
        <taxon>Cytophagia</taxon>
        <taxon>Cytophagales</taxon>
        <taxon>Hymenobacteraceae</taxon>
        <taxon>Adhaeribacter</taxon>
    </lineage>
</organism>
<evidence type="ECO:0000256" key="7">
    <source>
        <dbReference type="ARBA" id="ARBA00023136"/>
    </source>
</evidence>
<evidence type="ECO:0000256" key="1">
    <source>
        <dbReference type="ARBA" id="ARBA00004571"/>
    </source>
</evidence>
<evidence type="ECO:0000256" key="10">
    <source>
        <dbReference type="PROSITE-ProRule" id="PRU01360"/>
    </source>
</evidence>
<dbReference type="Gene3D" id="2.170.130.10">
    <property type="entry name" value="TonB-dependent receptor, plug domain"/>
    <property type="match status" value="1"/>
</dbReference>
<dbReference type="Gene3D" id="2.40.170.20">
    <property type="entry name" value="TonB-dependent receptor, beta-barrel domain"/>
    <property type="match status" value="1"/>
</dbReference>
<evidence type="ECO:0008006" key="16">
    <source>
        <dbReference type="Google" id="ProtNLM"/>
    </source>
</evidence>
<dbReference type="PANTHER" id="PTHR30069">
    <property type="entry name" value="TONB-DEPENDENT OUTER MEMBRANE RECEPTOR"/>
    <property type="match status" value="1"/>
</dbReference>
<keyword evidence="3 10" id="KW-1134">Transmembrane beta strand</keyword>
<evidence type="ECO:0000256" key="9">
    <source>
        <dbReference type="ARBA" id="ARBA00023237"/>
    </source>
</evidence>
<evidence type="ECO:0000259" key="12">
    <source>
        <dbReference type="Pfam" id="PF00593"/>
    </source>
</evidence>
<dbReference type="InterPro" id="IPR012910">
    <property type="entry name" value="Plug_dom"/>
</dbReference>
<dbReference type="InterPro" id="IPR008969">
    <property type="entry name" value="CarboxyPept-like_regulatory"/>
</dbReference>
<keyword evidence="8" id="KW-0675">Receptor</keyword>
<keyword evidence="2 10" id="KW-0813">Transport</keyword>
<dbReference type="SUPFAM" id="SSF56935">
    <property type="entry name" value="Porins"/>
    <property type="match status" value="1"/>
</dbReference>
<evidence type="ECO:0000256" key="8">
    <source>
        <dbReference type="ARBA" id="ARBA00023170"/>
    </source>
</evidence>
<evidence type="ECO:0000259" key="13">
    <source>
        <dbReference type="Pfam" id="PF07715"/>
    </source>
</evidence>
<keyword evidence="7 10" id="KW-0472">Membrane</keyword>
<dbReference type="EMBL" id="BJYS01000019">
    <property type="protein sequence ID" value="GEO04975.1"/>
    <property type="molecule type" value="Genomic_DNA"/>
</dbReference>
<accession>A0A512AZ25</accession>
<dbReference type="InterPro" id="IPR039426">
    <property type="entry name" value="TonB-dep_rcpt-like"/>
</dbReference>
<keyword evidence="5" id="KW-0732">Signal</keyword>
<dbReference type="GO" id="GO:0009279">
    <property type="term" value="C:cell outer membrane"/>
    <property type="evidence" value="ECO:0007669"/>
    <property type="project" value="UniProtKB-SubCell"/>
</dbReference>